<dbReference type="SMART" id="SM00342">
    <property type="entry name" value="HTH_ARAC"/>
    <property type="match status" value="1"/>
</dbReference>
<dbReference type="InterPro" id="IPR020449">
    <property type="entry name" value="Tscrpt_reg_AraC-type_HTH"/>
</dbReference>
<dbReference type="GO" id="GO:0043565">
    <property type="term" value="F:sequence-specific DNA binding"/>
    <property type="evidence" value="ECO:0007669"/>
    <property type="project" value="InterPro"/>
</dbReference>
<dbReference type="InterPro" id="IPR041522">
    <property type="entry name" value="CdaR_GGDEF"/>
</dbReference>
<dbReference type="InterPro" id="IPR001789">
    <property type="entry name" value="Sig_transdc_resp-reg_receiver"/>
</dbReference>
<protein>
    <recommendedName>
        <fullName evidence="9">DNA-binding response regulator</fullName>
    </recommendedName>
</protein>
<evidence type="ECO:0000313" key="8">
    <source>
        <dbReference type="Proteomes" id="UP000282892"/>
    </source>
</evidence>
<dbReference type="GO" id="GO:0000160">
    <property type="term" value="P:phosphorelay signal transduction system"/>
    <property type="evidence" value="ECO:0007669"/>
    <property type="project" value="InterPro"/>
</dbReference>
<dbReference type="STRING" id="1193713.GCA_001636315_05109"/>
<dbReference type="Pfam" id="PF12833">
    <property type="entry name" value="HTH_18"/>
    <property type="match status" value="1"/>
</dbReference>
<feature type="modified residue" description="4-aspartylphosphate" evidence="4">
    <location>
        <position position="56"/>
    </location>
</feature>
<dbReference type="GO" id="GO:0003700">
    <property type="term" value="F:DNA-binding transcription factor activity"/>
    <property type="evidence" value="ECO:0007669"/>
    <property type="project" value="InterPro"/>
</dbReference>
<dbReference type="Pfam" id="PF17853">
    <property type="entry name" value="GGDEF_2"/>
    <property type="match status" value="1"/>
</dbReference>
<dbReference type="EMBL" id="CP022572">
    <property type="protein sequence ID" value="AZU62190.1"/>
    <property type="molecule type" value="Genomic_DNA"/>
</dbReference>
<evidence type="ECO:0000313" key="7">
    <source>
        <dbReference type="EMBL" id="AZU62190.1"/>
    </source>
</evidence>
<feature type="domain" description="Response regulatory" evidence="6">
    <location>
        <begin position="4"/>
        <end position="122"/>
    </location>
</feature>
<evidence type="ECO:0000256" key="4">
    <source>
        <dbReference type="PROSITE-ProRule" id="PRU00169"/>
    </source>
</evidence>
<accession>A0A3Q9QWY5</accession>
<evidence type="ECO:0000259" key="6">
    <source>
        <dbReference type="PROSITE" id="PS50110"/>
    </source>
</evidence>
<evidence type="ECO:0000259" key="5">
    <source>
        <dbReference type="PROSITE" id="PS01124"/>
    </source>
</evidence>
<gene>
    <name evidence="7" type="ORF">CHR53_13360</name>
</gene>
<dbReference type="SUPFAM" id="SSF52172">
    <property type="entry name" value="CheY-like"/>
    <property type="match status" value="1"/>
</dbReference>
<dbReference type="PANTHER" id="PTHR43280">
    <property type="entry name" value="ARAC-FAMILY TRANSCRIPTIONAL REGULATOR"/>
    <property type="match status" value="1"/>
</dbReference>
<dbReference type="AlphaFoldDB" id="A0A3Q9QWY5"/>
<dbReference type="InterPro" id="IPR018062">
    <property type="entry name" value="HTH_AraC-typ_CS"/>
</dbReference>
<dbReference type="InterPro" id="IPR011006">
    <property type="entry name" value="CheY-like_superfamily"/>
</dbReference>
<dbReference type="PROSITE" id="PS01124">
    <property type="entry name" value="HTH_ARAC_FAMILY_2"/>
    <property type="match status" value="1"/>
</dbReference>
<evidence type="ECO:0008006" key="9">
    <source>
        <dbReference type="Google" id="ProtNLM"/>
    </source>
</evidence>
<dbReference type="InterPro" id="IPR009057">
    <property type="entry name" value="Homeodomain-like_sf"/>
</dbReference>
<keyword evidence="4" id="KW-0597">Phosphoprotein</keyword>
<evidence type="ECO:0000256" key="1">
    <source>
        <dbReference type="ARBA" id="ARBA00023015"/>
    </source>
</evidence>
<dbReference type="PRINTS" id="PR00032">
    <property type="entry name" value="HTHARAC"/>
</dbReference>
<dbReference type="PROSITE" id="PS00041">
    <property type="entry name" value="HTH_ARAC_FAMILY_1"/>
    <property type="match status" value="1"/>
</dbReference>
<evidence type="ECO:0000256" key="3">
    <source>
        <dbReference type="ARBA" id="ARBA00023163"/>
    </source>
</evidence>
<keyword evidence="3" id="KW-0804">Transcription</keyword>
<keyword evidence="8" id="KW-1185">Reference proteome</keyword>
<dbReference type="Proteomes" id="UP000282892">
    <property type="component" value="Chromosome"/>
</dbReference>
<keyword evidence="1" id="KW-0805">Transcription regulation</keyword>
<organism evidence="7 8">
    <name type="scientific">Neobacillus mesonae</name>
    <dbReference type="NCBI Taxonomy" id="1193713"/>
    <lineage>
        <taxon>Bacteria</taxon>
        <taxon>Bacillati</taxon>
        <taxon>Bacillota</taxon>
        <taxon>Bacilli</taxon>
        <taxon>Bacillales</taxon>
        <taxon>Bacillaceae</taxon>
        <taxon>Neobacillus</taxon>
    </lineage>
</organism>
<dbReference type="RefSeq" id="WP_066398860.1">
    <property type="nucleotide sequence ID" value="NZ_CP022572.1"/>
</dbReference>
<name>A0A3Q9QWY5_9BACI</name>
<evidence type="ECO:0000256" key="2">
    <source>
        <dbReference type="ARBA" id="ARBA00023125"/>
    </source>
</evidence>
<dbReference type="OrthoDB" id="9788446at2"/>
<dbReference type="InterPro" id="IPR018060">
    <property type="entry name" value="HTH_AraC"/>
</dbReference>
<dbReference type="KEGG" id="nmk:CHR53_13360"/>
<dbReference type="Gene3D" id="1.10.10.60">
    <property type="entry name" value="Homeodomain-like"/>
    <property type="match status" value="2"/>
</dbReference>
<dbReference type="PANTHER" id="PTHR43280:SF2">
    <property type="entry name" value="HTH-TYPE TRANSCRIPTIONAL REGULATOR EXSA"/>
    <property type="match status" value="1"/>
</dbReference>
<dbReference type="SUPFAM" id="SSF46689">
    <property type="entry name" value="Homeodomain-like"/>
    <property type="match status" value="2"/>
</dbReference>
<sequence>MKNKILLTTDDRNVRDLFLQIIQDHQFDFSIEEGNRQNVLKEGWLPSNETKVLLVDLDNMTTLAQNIVLQQFNNKKFTMPIVMIKSRYANQEMRRMFKNGVFDCLTKPLDKEVVYRLLQELRIEILQSEQLMQQRSEDPNNIMKSLRVSLIYNLLYGNIKNSREIWNQSQLIGLSTVPNMAMSIQIDEFLWKNKEKNKQWQDVVRNEIITATRQFFIHKLNECLAMGTGVNQFAILLSLPFQEQKAGYKELAVKLADDAKNYISEQTGYSVTIGIGNYYEDVRNLHYSYQEAQYALKYKFFKGNDLVIHVDNIERFTNEHVLLPNQEVSALANKLMVNDQKAVYENLKNLFAKISSSQNVDPEVFILQISEIAAMLARAAINGGANQKEIHMILREYTSLIPFIENLSQLEQWMRDLIHRFLDFITNHHNDHTLKSIQKAMEYIEGHFLEAITLEKVASHVHLSPTYFSRIFKNATGSNFVEYITYLRIEKAKELLQDLNYTVYQIALEVGYSNSHYFSRVFKTIVGKSPSDYRNSILVPSDLTNEKFLN</sequence>
<proteinExistence type="predicted"/>
<feature type="domain" description="HTH araC/xylS-type" evidence="5">
    <location>
        <begin position="438"/>
        <end position="536"/>
    </location>
</feature>
<dbReference type="Gene3D" id="3.40.50.2300">
    <property type="match status" value="1"/>
</dbReference>
<reference evidence="7 8" key="1">
    <citation type="submission" date="2017-07" db="EMBL/GenBank/DDBJ databases">
        <title>The complete genome sequence of Bacillus mesonae strain H20-5, an efficient strain improving plant abiotic stress resistance.</title>
        <authorList>
            <person name="Kim S.Y."/>
            <person name="Song H."/>
            <person name="Sang M.K."/>
            <person name="Weon H.-Y."/>
            <person name="Song J."/>
        </authorList>
    </citation>
    <scope>NUCLEOTIDE SEQUENCE [LARGE SCALE GENOMIC DNA]</scope>
    <source>
        <strain evidence="7 8">H20-5</strain>
    </source>
</reference>
<dbReference type="PROSITE" id="PS50110">
    <property type="entry name" value="RESPONSE_REGULATORY"/>
    <property type="match status" value="1"/>
</dbReference>
<keyword evidence="2" id="KW-0238">DNA-binding</keyword>